<dbReference type="SUPFAM" id="SSF144232">
    <property type="entry name" value="HIT/MYND zinc finger-like"/>
    <property type="match status" value="1"/>
</dbReference>
<feature type="domain" description="MYND-type" evidence="5">
    <location>
        <begin position="269"/>
        <end position="312"/>
    </location>
</feature>
<comment type="caution">
    <text evidence="6">The sequence shown here is derived from an EMBL/GenBank/DDBJ whole genome shotgun (WGS) entry which is preliminary data.</text>
</comment>
<evidence type="ECO:0000256" key="4">
    <source>
        <dbReference type="PROSITE-ProRule" id="PRU00134"/>
    </source>
</evidence>
<dbReference type="PROSITE" id="PS01360">
    <property type="entry name" value="ZF_MYND_1"/>
    <property type="match status" value="1"/>
</dbReference>
<evidence type="ECO:0000256" key="3">
    <source>
        <dbReference type="ARBA" id="ARBA00022833"/>
    </source>
</evidence>
<proteinExistence type="predicted"/>
<dbReference type="PROSITE" id="PS50865">
    <property type="entry name" value="ZF_MYND_2"/>
    <property type="match status" value="1"/>
</dbReference>
<keyword evidence="3" id="KW-0862">Zinc</keyword>
<dbReference type="EMBL" id="MU069766">
    <property type="protein sequence ID" value="KAF5834272.1"/>
    <property type="molecule type" value="Genomic_DNA"/>
</dbReference>
<protein>
    <recommendedName>
        <fullName evidence="5">MYND-type domain-containing protein</fullName>
    </recommendedName>
</protein>
<evidence type="ECO:0000313" key="6">
    <source>
        <dbReference type="EMBL" id="KAF5834272.1"/>
    </source>
</evidence>
<evidence type="ECO:0000256" key="2">
    <source>
        <dbReference type="ARBA" id="ARBA00022771"/>
    </source>
</evidence>
<dbReference type="Proteomes" id="UP000815325">
    <property type="component" value="Unassembled WGS sequence"/>
</dbReference>
<accession>A0ABQ7GI46</accession>
<gene>
    <name evidence="6" type="ORF">DUNSADRAFT_9139</name>
</gene>
<reference evidence="6" key="1">
    <citation type="submission" date="2017-08" db="EMBL/GenBank/DDBJ databases">
        <authorList>
            <person name="Polle J.E."/>
            <person name="Barry K."/>
            <person name="Cushman J."/>
            <person name="Schmutz J."/>
            <person name="Tran D."/>
            <person name="Hathwaick L.T."/>
            <person name="Yim W.C."/>
            <person name="Jenkins J."/>
            <person name="Mckie-Krisberg Z.M."/>
            <person name="Prochnik S."/>
            <person name="Lindquist E."/>
            <person name="Dockter R.B."/>
            <person name="Adam C."/>
            <person name="Molina H."/>
            <person name="Bunkerborg J."/>
            <person name="Jin E."/>
            <person name="Buchheim M."/>
            <person name="Magnuson J."/>
        </authorList>
    </citation>
    <scope>NUCLEOTIDE SEQUENCE</scope>
    <source>
        <strain evidence="6">CCAP 19/18</strain>
    </source>
</reference>
<keyword evidence="7" id="KW-1185">Reference proteome</keyword>
<sequence length="341" mass="37855">MLCCTGMLWHSPNVMLHRNEADDEAKLGSRSSAAANGGKGTMHRCDGAAMRGPANQLQEHNHLIPGVIKLHYKCLEEEFLKSWCVLFEWKATEKARPCPCKKCGPGSNVGSLVFVDEELQRFIVMECENGKRPASMLKDHAEHMANTLFNVAYYIGIWPKWVRSCYFEAGDKDLPQGIGDPACKKSKSSGFGEVTSRHFVGILNEKHHQYRYQSSDVDRLKQKEGHPGKPLPHISPLDSILKFLENPNLLEDAMGIMAGKAAQAAVDVCEKCGRTAEQAEVPKLQRCGRCKVAQYCSGECQVADLKSHKLHCQASTSSWQLLHRLSKAALPSQHQLLTAFA</sequence>
<dbReference type="Gene3D" id="6.10.140.2220">
    <property type="match status" value="1"/>
</dbReference>
<keyword evidence="1" id="KW-0479">Metal-binding</keyword>
<organism evidence="6 7">
    <name type="scientific">Dunaliella salina</name>
    <name type="common">Green alga</name>
    <name type="synonym">Protococcus salinus</name>
    <dbReference type="NCBI Taxonomy" id="3046"/>
    <lineage>
        <taxon>Eukaryota</taxon>
        <taxon>Viridiplantae</taxon>
        <taxon>Chlorophyta</taxon>
        <taxon>core chlorophytes</taxon>
        <taxon>Chlorophyceae</taxon>
        <taxon>CS clade</taxon>
        <taxon>Chlamydomonadales</taxon>
        <taxon>Dunaliellaceae</taxon>
        <taxon>Dunaliella</taxon>
    </lineage>
</organism>
<keyword evidence="2 4" id="KW-0863">Zinc-finger</keyword>
<dbReference type="InterPro" id="IPR002893">
    <property type="entry name" value="Znf_MYND"/>
</dbReference>
<evidence type="ECO:0000313" key="7">
    <source>
        <dbReference type="Proteomes" id="UP000815325"/>
    </source>
</evidence>
<evidence type="ECO:0000256" key="1">
    <source>
        <dbReference type="ARBA" id="ARBA00022723"/>
    </source>
</evidence>
<dbReference type="Pfam" id="PF01753">
    <property type="entry name" value="zf-MYND"/>
    <property type="match status" value="1"/>
</dbReference>
<name>A0ABQ7GI46_DUNSA</name>
<evidence type="ECO:0000259" key="5">
    <source>
        <dbReference type="PROSITE" id="PS50865"/>
    </source>
</evidence>